<evidence type="ECO:0000256" key="5">
    <source>
        <dbReference type="ARBA" id="ARBA00023159"/>
    </source>
</evidence>
<protein>
    <recommendedName>
        <fullName evidence="1 7">Catabolite control protein A</fullName>
    </recommendedName>
</protein>
<dbReference type="PRINTS" id="PR00036">
    <property type="entry name" value="HTHLACI"/>
</dbReference>
<keyword evidence="6 7" id="KW-0804">Transcription</keyword>
<dbReference type="Proteomes" id="UP000185746">
    <property type="component" value="Chromosome"/>
</dbReference>
<accession>A0A1D8JER9</accession>
<feature type="domain" description="HTH lacI-type" evidence="8">
    <location>
        <begin position="3"/>
        <end position="57"/>
    </location>
</feature>
<dbReference type="GO" id="GO:0003700">
    <property type="term" value="F:DNA-binding transcription factor activity"/>
    <property type="evidence" value="ECO:0007669"/>
    <property type="project" value="TreeGrafter"/>
</dbReference>
<keyword evidence="4 7" id="KW-0238">DNA-binding</keyword>
<keyword evidence="10" id="KW-1185">Reference proteome</keyword>
<evidence type="ECO:0000313" key="10">
    <source>
        <dbReference type="Proteomes" id="UP000185746"/>
    </source>
</evidence>
<dbReference type="Pfam" id="PF13377">
    <property type="entry name" value="Peripla_BP_3"/>
    <property type="match status" value="1"/>
</dbReference>
<dbReference type="Gene3D" id="1.10.260.40">
    <property type="entry name" value="lambda repressor-like DNA-binding domains"/>
    <property type="match status" value="1"/>
</dbReference>
<evidence type="ECO:0000256" key="3">
    <source>
        <dbReference type="ARBA" id="ARBA00023015"/>
    </source>
</evidence>
<dbReference type="NCBIfam" id="TIGR01481">
    <property type="entry name" value="ccpA"/>
    <property type="match status" value="1"/>
</dbReference>
<dbReference type="SUPFAM" id="SSF47413">
    <property type="entry name" value="lambda repressor-like DNA-binding domains"/>
    <property type="match status" value="1"/>
</dbReference>
<dbReference type="InterPro" id="IPR046335">
    <property type="entry name" value="LacI/GalR-like_sensor"/>
</dbReference>
<dbReference type="InterPro" id="IPR028082">
    <property type="entry name" value="Peripla_BP_I"/>
</dbReference>
<evidence type="ECO:0000256" key="4">
    <source>
        <dbReference type="ARBA" id="ARBA00023125"/>
    </source>
</evidence>
<dbReference type="FunFam" id="1.10.260.40:FF:000002">
    <property type="entry name" value="HTH-type transcriptional repressor PurR"/>
    <property type="match status" value="1"/>
</dbReference>
<proteinExistence type="predicted"/>
<evidence type="ECO:0000256" key="7">
    <source>
        <dbReference type="RuleBase" id="RU368079"/>
    </source>
</evidence>
<dbReference type="CDD" id="cd06298">
    <property type="entry name" value="PBP1_CcpA"/>
    <property type="match status" value="1"/>
</dbReference>
<reference evidence="9 10" key="1">
    <citation type="submission" date="2016-09" db="EMBL/GenBank/DDBJ databases">
        <title>Complete genome sequence of the Lysinibacillus sphaericus LMG 22257, a specie of Bacillus with ureolytic activity that can effectively biodeposit calcium carbonate.</title>
        <authorList>
            <person name="Yan W."/>
        </authorList>
    </citation>
    <scope>NUCLEOTIDE SEQUENCE [LARGE SCALE GENOMIC DNA]</scope>
    <source>
        <strain evidence="9 10">LMG 22257</strain>
    </source>
</reference>
<dbReference type="GO" id="GO:0000976">
    <property type="term" value="F:transcription cis-regulatory region binding"/>
    <property type="evidence" value="ECO:0007669"/>
    <property type="project" value="TreeGrafter"/>
</dbReference>
<dbReference type="SUPFAM" id="SSF53822">
    <property type="entry name" value="Periplasmic binding protein-like I"/>
    <property type="match status" value="1"/>
</dbReference>
<evidence type="ECO:0000313" key="9">
    <source>
        <dbReference type="EMBL" id="AOV07201.1"/>
    </source>
</evidence>
<dbReference type="InterPro" id="IPR000843">
    <property type="entry name" value="HTH_LacI"/>
</dbReference>
<dbReference type="PROSITE" id="PS00356">
    <property type="entry name" value="HTH_LACI_1"/>
    <property type="match status" value="1"/>
</dbReference>
<dbReference type="EMBL" id="CP017560">
    <property type="protein sequence ID" value="AOV07201.1"/>
    <property type="molecule type" value="Genomic_DNA"/>
</dbReference>
<dbReference type="PANTHER" id="PTHR30146">
    <property type="entry name" value="LACI-RELATED TRANSCRIPTIONAL REPRESSOR"/>
    <property type="match status" value="1"/>
</dbReference>
<keyword evidence="5 7" id="KW-0010">Activator</keyword>
<dbReference type="PROSITE" id="PS50932">
    <property type="entry name" value="HTH_LACI_2"/>
    <property type="match status" value="1"/>
</dbReference>
<dbReference type="Pfam" id="PF00356">
    <property type="entry name" value="LacI"/>
    <property type="match status" value="1"/>
</dbReference>
<evidence type="ECO:0000259" key="8">
    <source>
        <dbReference type="PROSITE" id="PS50932"/>
    </source>
</evidence>
<dbReference type="CDD" id="cd01392">
    <property type="entry name" value="HTH_LacI"/>
    <property type="match status" value="1"/>
</dbReference>
<organism evidence="9 10">
    <name type="scientific">Sporosarcina ureilytica</name>
    <dbReference type="NCBI Taxonomy" id="298596"/>
    <lineage>
        <taxon>Bacteria</taxon>
        <taxon>Bacillati</taxon>
        <taxon>Bacillota</taxon>
        <taxon>Bacilli</taxon>
        <taxon>Bacillales</taxon>
        <taxon>Caryophanaceae</taxon>
        <taxon>Sporosarcina</taxon>
    </lineage>
</organism>
<evidence type="ECO:0000256" key="2">
    <source>
        <dbReference type="ARBA" id="ARBA00022491"/>
    </source>
</evidence>
<dbReference type="SMART" id="SM00354">
    <property type="entry name" value="HTH_LACI"/>
    <property type="match status" value="1"/>
</dbReference>
<dbReference type="PANTHER" id="PTHR30146:SF150">
    <property type="entry name" value="ARABINOSE METABOLISM TRANSCRIPTIONAL REPRESSOR"/>
    <property type="match status" value="1"/>
</dbReference>
<name>A0A1D8JER9_9BACL</name>
<dbReference type="KEGG" id="surl:BI350_06365"/>
<dbReference type="AlphaFoldDB" id="A0A1D8JER9"/>
<keyword evidence="2 7" id="KW-0678">Repressor</keyword>
<dbReference type="InterPro" id="IPR010982">
    <property type="entry name" value="Lambda_DNA-bd_dom_sf"/>
</dbReference>
<gene>
    <name evidence="9" type="ORF">BI350_06365</name>
</gene>
<dbReference type="Gene3D" id="3.40.50.2300">
    <property type="match status" value="2"/>
</dbReference>
<dbReference type="RefSeq" id="WP_075527329.1">
    <property type="nucleotide sequence ID" value="NZ_CP017560.1"/>
</dbReference>
<sequence>MAITIYDVARDANVSMATVSRVVNGNQNVKPSTRRKVLESIERLGYRPNAVARGLASKKTTTIGVIIPDISTSFYGEVSRGIADIATMYEYNIILSNSDERSERELELLVDHLGKQVDGVIFMSDSVSEEVRQEMSKAPVPIVLAGTIDIEEQFPTVNIDYEQAAYESVVKLIENGHKKIAFITGPLSRDINRVQKKAGYERALKEAGIEINEEYVFEVEDTYDDSYESWKEIQKIEQQPTAFLASNSTLAVGILNGIRDAGYSVPEDYEIICYEHSNLTRIVRPQLTSVVVPLYDIGAVAMRLLTKLMDKEEVESQQINLPYHFAERDSLK</sequence>
<dbReference type="InterPro" id="IPR006377">
    <property type="entry name" value="CcpA"/>
</dbReference>
<keyword evidence="3 7" id="KW-0805">Transcription regulation</keyword>
<evidence type="ECO:0000256" key="1">
    <source>
        <dbReference type="ARBA" id="ARBA00019435"/>
    </source>
</evidence>
<comment type="function">
    <text evidence="7">Global transcriptional regulator of carbon catabolite repression (CCR) and carbon catabolite activation (CCA), which ensures optimal energy usage under diverse conditions.</text>
</comment>
<evidence type="ECO:0000256" key="6">
    <source>
        <dbReference type="ARBA" id="ARBA00023163"/>
    </source>
</evidence>